<feature type="compositionally biased region" description="Acidic residues" evidence="2">
    <location>
        <begin position="214"/>
        <end position="227"/>
    </location>
</feature>
<proteinExistence type="inferred from homology"/>
<dbReference type="InterPro" id="IPR039913">
    <property type="entry name" value="RPAP1/Rba50"/>
</dbReference>
<evidence type="ECO:0000256" key="2">
    <source>
        <dbReference type="SAM" id="MobiDB-lite"/>
    </source>
</evidence>
<evidence type="ECO:0008006" key="7">
    <source>
        <dbReference type="Google" id="ProtNLM"/>
    </source>
</evidence>
<dbReference type="Pfam" id="PF08620">
    <property type="entry name" value="RPAP1_C"/>
    <property type="match status" value="1"/>
</dbReference>
<feature type="region of interest" description="Disordered" evidence="2">
    <location>
        <begin position="1"/>
        <end position="131"/>
    </location>
</feature>
<gene>
    <name evidence="5" type="ORF">LTR62_003410</name>
</gene>
<feature type="region of interest" description="Disordered" evidence="2">
    <location>
        <begin position="149"/>
        <end position="260"/>
    </location>
</feature>
<evidence type="ECO:0000313" key="6">
    <source>
        <dbReference type="Proteomes" id="UP001310890"/>
    </source>
</evidence>
<organism evidence="5 6">
    <name type="scientific">Meristemomyces frigidus</name>
    <dbReference type="NCBI Taxonomy" id="1508187"/>
    <lineage>
        <taxon>Eukaryota</taxon>
        <taxon>Fungi</taxon>
        <taxon>Dikarya</taxon>
        <taxon>Ascomycota</taxon>
        <taxon>Pezizomycotina</taxon>
        <taxon>Dothideomycetes</taxon>
        <taxon>Dothideomycetidae</taxon>
        <taxon>Mycosphaerellales</taxon>
        <taxon>Teratosphaeriaceae</taxon>
        <taxon>Meristemomyces</taxon>
    </lineage>
</organism>
<evidence type="ECO:0000259" key="3">
    <source>
        <dbReference type="Pfam" id="PF08620"/>
    </source>
</evidence>
<dbReference type="AlphaFoldDB" id="A0AAN7TLB0"/>
<dbReference type="EMBL" id="JAVRRL010000023">
    <property type="protein sequence ID" value="KAK5113541.1"/>
    <property type="molecule type" value="Genomic_DNA"/>
</dbReference>
<comment type="similarity">
    <text evidence="1">Belongs to the RPAP1 family.</text>
</comment>
<feature type="compositionally biased region" description="Basic and acidic residues" evidence="2">
    <location>
        <begin position="104"/>
        <end position="114"/>
    </location>
</feature>
<accession>A0AAN7TLB0</accession>
<dbReference type="PANTHER" id="PTHR21483">
    <property type="entry name" value="RNA POLYMERASE II-ASSOCIATED PROTEIN 1"/>
    <property type="match status" value="1"/>
</dbReference>
<feature type="domain" description="RPAP1 N-terminal" evidence="4">
    <location>
        <begin position="108"/>
        <end position="152"/>
    </location>
</feature>
<dbReference type="Pfam" id="PF08621">
    <property type="entry name" value="RPAP1_N"/>
    <property type="match status" value="1"/>
</dbReference>
<feature type="compositionally biased region" description="Polar residues" evidence="2">
    <location>
        <begin position="149"/>
        <end position="159"/>
    </location>
</feature>
<dbReference type="Proteomes" id="UP001310890">
    <property type="component" value="Unassembled WGS sequence"/>
</dbReference>
<feature type="region of interest" description="Disordered" evidence="2">
    <location>
        <begin position="284"/>
        <end position="315"/>
    </location>
</feature>
<dbReference type="InterPro" id="IPR013930">
    <property type="entry name" value="RPAP1_N"/>
</dbReference>
<protein>
    <recommendedName>
        <fullName evidence="7">Transcription factor Rba50</fullName>
    </recommendedName>
</protein>
<evidence type="ECO:0000259" key="4">
    <source>
        <dbReference type="Pfam" id="PF08621"/>
    </source>
</evidence>
<dbReference type="InterPro" id="IPR013929">
    <property type="entry name" value="RPAP1_C"/>
</dbReference>
<name>A0AAN7TLB0_9PEZI</name>
<evidence type="ECO:0000256" key="1">
    <source>
        <dbReference type="ARBA" id="ARBA00009953"/>
    </source>
</evidence>
<feature type="compositionally biased region" description="Polar residues" evidence="2">
    <location>
        <begin position="38"/>
        <end position="51"/>
    </location>
</feature>
<dbReference type="PANTHER" id="PTHR21483:SF18">
    <property type="entry name" value="RNA POLYMERASE II-ASSOCIATED PROTEIN 1"/>
    <property type="match status" value="1"/>
</dbReference>
<dbReference type="GO" id="GO:0006366">
    <property type="term" value="P:transcription by RNA polymerase II"/>
    <property type="evidence" value="ECO:0007669"/>
    <property type="project" value="InterPro"/>
</dbReference>
<feature type="domain" description="RPAP1 C-terminal" evidence="3">
    <location>
        <begin position="322"/>
        <end position="389"/>
    </location>
</feature>
<comment type="caution">
    <text evidence="5">The sequence shown here is derived from an EMBL/GenBank/DDBJ whole genome shotgun (WGS) entry which is preliminary data.</text>
</comment>
<reference evidence="5" key="1">
    <citation type="submission" date="2023-08" db="EMBL/GenBank/DDBJ databases">
        <title>Black Yeasts Isolated from many extreme environments.</title>
        <authorList>
            <person name="Coleine C."/>
            <person name="Stajich J.E."/>
            <person name="Selbmann L."/>
        </authorList>
    </citation>
    <scope>NUCLEOTIDE SEQUENCE</scope>
    <source>
        <strain evidence="5">CCFEE 5401</strain>
    </source>
</reference>
<feature type="compositionally biased region" description="Basic and acidic residues" evidence="2">
    <location>
        <begin position="191"/>
        <end position="201"/>
    </location>
</feature>
<evidence type="ECO:0000313" key="5">
    <source>
        <dbReference type="EMBL" id="KAK5113541.1"/>
    </source>
</evidence>
<sequence>MIQGQRFELNLDSDDEDTPQKSTVLPASFVADVLERQPGTTKPPSLPTLKSKTGFPEHRIRSGPSSSQQPAPNKSPDPPAPTFNNHVPSNGGDGGNSKPDSWLQEEKRRIDSENTAKLAAMSPAEIEEERQELLRNLSPSFIERLLQRSNIDSGSNETDLSNKEELSPASEREAVKTTARKTVTFAEERDDLATTEHESETVKAAPRKTVIFADETDDPTNEPDDSTTNEHDPDTIEGPATDPLPHDTVHFPHAPQPPSLDPSSATFLTDLHTKYFPSLPTEPEKLAWMQPDPTTTTTTTKTNIHTNPYDQQPGAPDFRPQDLRFAFTGALLPPRTAAEIPVSAGLHHHGADPEAAGYTIGELAHLSRSSFPAQRCIAFQTLGRILFRLGSGAFGNPREPGGWNVDGVEGQEGEGALARGLWRAMEEERVIDGLVGESEGLGVDGGRHVSARAYATEAVHLWRKGGGRRG</sequence>
<feature type="compositionally biased region" description="Basic and acidic residues" evidence="2">
    <location>
        <begin position="160"/>
        <end position="175"/>
    </location>
</feature>